<dbReference type="EMBL" id="CP027306">
    <property type="protein sequence ID" value="AXE76305.1"/>
    <property type="molecule type" value="Genomic_DNA"/>
</dbReference>
<evidence type="ECO:0000313" key="2">
    <source>
        <dbReference type="Proteomes" id="UP000252698"/>
    </source>
</evidence>
<evidence type="ECO:0000313" key="1">
    <source>
        <dbReference type="EMBL" id="AXE76305.1"/>
    </source>
</evidence>
<dbReference type="Proteomes" id="UP000252698">
    <property type="component" value="Chromosome"/>
</dbReference>
<dbReference type="AlphaFoldDB" id="A0A2Z5J8T9"/>
<dbReference type="KEGG" id="sata:C5746_04300"/>
<name>A0A2Z5J8T9_STRAR</name>
<organism evidence="1 2">
    <name type="scientific">Streptomyces atratus</name>
    <dbReference type="NCBI Taxonomy" id="1893"/>
    <lineage>
        <taxon>Bacteria</taxon>
        <taxon>Bacillati</taxon>
        <taxon>Actinomycetota</taxon>
        <taxon>Actinomycetes</taxon>
        <taxon>Kitasatosporales</taxon>
        <taxon>Streptomycetaceae</taxon>
        <taxon>Streptomyces</taxon>
    </lineage>
</organism>
<dbReference type="RefSeq" id="WP_114242969.1">
    <property type="nucleotide sequence ID" value="NZ_CP027306.1"/>
</dbReference>
<sequence length="134" mass="14758">MTMEQPRIRLGNDDVWLELARTGADNWQITADWCSWLTADFTADLSAAEVVDFLARVLSRLRAPSGVRFSAAVTPGRNNPLTLKAEPVGDGFAFFVRLTPNGDDGMCHLQMEIDPIATVELRETFSALYAALVV</sequence>
<proteinExistence type="predicted"/>
<reference evidence="1 2" key="1">
    <citation type="journal article" date="2018" name="Front. Microbiol.">
        <title>Genome Sequencing of Streptomyces atratus SCSIOZH16 and Activation Production of Nocardamine via Metabolic Engineering.</title>
        <authorList>
            <person name="Li Y."/>
            <person name="Zhang C."/>
            <person name="Liu C."/>
            <person name="Ju J."/>
            <person name="Ma J."/>
        </authorList>
    </citation>
    <scope>NUCLEOTIDE SEQUENCE [LARGE SCALE GENOMIC DNA]</scope>
    <source>
        <strain evidence="1 2">SCSIO_ZH16</strain>
    </source>
</reference>
<accession>A0A2Z5J8T9</accession>
<protein>
    <submittedName>
        <fullName evidence="1">Uncharacterized protein</fullName>
    </submittedName>
</protein>
<dbReference type="GeneID" id="95517764"/>
<gene>
    <name evidence="1" type="ORF">C5746_04300</name>
</gene>